<dbReference type="EMBL" id="FPJE01000010">
    <property type="protein sequence ID" value="SFW51281.1"/>
    <property type="molecule type" value="Genomic_DNA"/>
</dbReference>
<name>A0A1K1PUN7_9FLAO</name>
<dbReference type="InterPro" id="IPR036388">
    <property type="entry name" value="WH-like_DNA-bd_sf"/>
</dbReference>
<organism evidence="1 2">
    <name type="scientific">Sinomicrobium oceani</name>
    <dbReference type="NCBI Taxonomy" id="1150368"/>
    <lineage>
        <taxon>Bacteria</taxon>
        <taxon>Pseudomonadati</taxon>
        <taxon>Bacteroidota</taxon>
        <taxon>Flavobacteriia</taxon>
        <taxon>Flavobacteriales</taxon>
        <taxon>Flavobacteriaceae</taxon>
        <taxon>Sinomicrobium</taxon>
    </lineage>
</organism>
<accession>A0A1K1PUN7</accession>
<dbReference type="Gene3D" id="1.10.10.10">
    <property type="entry name" value="Winged helix-like DNA-binding domain superfamily/Winged helix DNA-binding domain"/>
    <property type="match status" value="1"/>
</dbReference>
<gene>
    <name evidence="1" type="ORF">SAMN02927921_02030</name>
</gene>
<reference evidence="1 2" key="1">
    <citation type="submission" date="2016-11" db="EMBL/GenBank/DDBJ databases">
        <authorList>
            <person name="Jaros S."/>
            <person name="Januszkiewicz K."/>
            <person name="Wedrychowicz H."/>
        </authorList>
    </citation>
    <scope>NUCLEOTIDE SEQUENCE [LARGE SCALE GENOMIC DNA]</scope>
    <source>
        <strain evidence="1 2">CGMCC 1.12145</strain>
    </source>
</reference>
<sequence length="69" mass="8191">MNRVQKIVIKKMADGYNQQEISDYLKMREITPNSLSTIEKEIKKLKKEFKAQSMVHLFVLLMRQGHIKI</sequence>
<dbReference type="AlphaFoldDB" id="A0A1K1PUN7"/>
<dbReference type="RefSeq" id="WP_072317260.1">
    <property type="nucleotide sequence ID" value="NZ_FPJE01000010.1"/>
</dbReference>
<proteinExistence type="predicted"/>
<dbReference type="OrthoDB" id="1451965at2"/>
<dbReference type="STRING" id="1150368.SAMN02927921_02030"/>
<evidence type="ECO:0000313" key="1">
    <source>
        <dbReference type="EMBL" id="SFW51281.1"/>
    </source>
</evidence>
<evidence type="ECO:0000313" key="2">
    <source>
        <dbReference type="Proteomes" id="UP000182248"/>
    </source>
</evidence>
<keyword evidence="2" id="KW-1185">Reference proteome</keyword>
<protein>
    <recommendedName>
        <fullName evidence="3">HTH luxR-type domain-containing protein</fullName>
    </recommendedName>
</protein>
<dbReference type="Proteomes" id="UP000182248">
    <property type="component" value="Unassembled WGS sequence"/>
</dbReference>
<evidence type="ECO:0008006" key="3">
    <source>
        <dbReference type="Google" id="ProtNLM"/>
    </source>
</evidence>